<evidence type="ECO:0000313" key="2">
    <source>
        <dbReference type="EMBL" id="OGC33963.1"/>
    </source>
</evidence>
<dbReference type="InterPro" id="IPR012337">
    <property type="entry name" value="RNaseH-like_sf"/>
</dbReference>
<dbReference type="AlphaFoldDB" id="A0A1F4TPF9"/>
<dbReference type="InterPro" id="IPR036397">
    <property type="entry name" value="RNaseH_sf"/>
</dbReference>
<proteinExistence type="predicted"/>
<dbReference type="CDD" id="cd09279">
    <property type="entry name" value="RNase_HI_like"/>
    <property type="match status" value="1"/>
</dbReference>
<name>A0A1F4TPF9_UNCSA</name>
<dbReference type="EMBL" id="MEUI01000025">
    <property type="protein sequence ID" value="OGC33963.1"/>
    <property type="molecule type" value="Genomic_DNA"/>
</dbReference>
<evidence type="ECO:0000259" key="1">
    <source>
        <dbReference type="PROSITE" id="PS50879"/>
    </source>
</evidence>
<evidence type="ECO:0000313" key="3">
    <source>
        <dbReference type="Proteomes" id="UP000177309"/>
    </source>
</evidence>
<dbReference type="PANTHER" id="PTHR48475:SF1">
    <property type="entry name" value="RNASE H TYPE-1 DOMAIN-CONTAINING PROTEIN"/>
    <property type="match status" value="1"/>
</dbReference>
<dbReference type="FunFam" id="3.30.420.10:FF:000076">
    <property type="entry name" value="RBR-type E3 ubiquitin transferase"/>
    <property type="match status" value="1"/>
</dbReference>
<comment type="caution">
    <text evidence="2">The sequence shown here is derived from an EMBL/GenBank/DDBJ whole genome shotgun (WGS) entry which is preliminary data.</text>
</comment>
<gene>
    <name evidence="2" type="ORF">A2462_07600</name>
</gene>
<dbReference type="Proteomes" id="UP000177309">
    <property type="component" value="Unassembled WGS sequence"/>
</dbReference>
<accession>A0A1F4TPF9</accession>
<dbReference type="GO" id="GO:0003676">
    <property type="term" value="F:nucleic acid binding"/>
    <property type="evidence" value="ECO:0007669"/>
    <property type="project" value="InterPro"/>
</dbReference>
<dbReference type="Gene3D" id="3.30.420.10">
    <property type="entry name" value="Ribonuclease H-like superfamily/Ribonuclease H"/>
    <property type="match status" value="1"/>
</dbReference>
<dbReference type="Pfam" id="PF13456">
    <property type="entry name" value="RVT_3"/>
    <property type="match status" value="1"/>
</dbReference>
<dbReference type="InterPro" id="IPR002156">
    <property type="entry name" value="RNaseH_domain"/>
</dbReference>
<protein>
    <recommendedName>
        <fullName evidence="1">RNase H type-1 domain-containing protein</fullName>
    </recommendedName>
</protein>
<dbReference type="GO" id="GO:0004523">
    <property type="term" value="F:RNA-DNA hybrid ribonuclease activity"/>
    <property type="evidence" value="ECO:0007669"/>
    <property type="project" value="InterPro"/>
</dbReference>
<organism evidence="2 3">
    <name type="scientific">candidate division WOR-1 bacterium RIFOXYC2_FULL_41_25</name>
    <dbReference type="NCBI Taxonomy" id="1802586"/>
    <lineage>
        <taxon>Bacteria</taxon>
        <taxon>Bacillati</taxon>
        <taxon>Saganbacteria</taxon>
    </lineage>
</organism>
<dbReference type="PANTHER" id="PTHR48475">
    <property type="entry name" value="RIBONUCLEASE H"/>
    <property type="match status" value="1"/>
</dbReference>
<sequence length="150" mass="16503">MASVNFAFLANNDTIKNMTIKIFTDGAARGNPGPAGIGVVIKDDEEILLEVADYIGQATNNVAEYMALIRGLEEAIDMDITEVAAICDSELMVRQLQGEYRVKSEGLIPLYDHVQSLIRKFKSFSISHTRRENNKQADQLANLGIDAQQG</sequence>
<dbReference type="SUPFAM" id="SSF53098">
    <property type="entry name" value="Ribonuclease H-like"/>
    <property type="match status" value="1"/>
</dbReference>
<dbReference type="PROSITE" id="PS50879">
    <property type="entry name" value="RNASE_H_1"/>
    <property type="match status" value="1"/>
</dbReference>
<reference evidence="2 3" key="1">
    <citation type="journal article" date="2016" name="Nat. Commun.">
        <title>Thousands of microbial genomes shed light on interconnected biogeochemical processes in an aquifer system.</title>
        <authorList>
            <person name="Anantharaman K."/>
            <person name="Brown C.T."/>
            <person name="Hug L.A."/>
            <person name="Sharon I."/>
            <person name="Castelle C.J."/>
            <person name="Probst A.J."/>
            <person name="Thomas B.C."/>
            <person name="Singh A."/>
            <person name="Wilkins M.J."/>
            <person name="Karaoz U."/>
            <person name="Brodie E.L."/>
            <person name="Williams K.H."/>
            <person name="Hubbard S.S."/>
            <person name="Banfield J.F."/>
        </authorList>
    </citation>
    <scope>NUCLEOTIDE SEQUENCE [LARGE SCALE GENOMIC DNA]</scope>
</reference>
<feature type="domain" description="RNase H type-1" evidence="1">
    <location>
        <begin position="16"/>
        <end position="146"/>
    </location>
</feature>